<dbReference type="EMBL" id="BMOK01000002">
    <property type="protein sequence ID" value="GGL44481.1"/>
    <property type="molecule type" value="Genomic_DNA"/>
</dbReference>
<evidence type="ECO:0000313" key="1">
    <source>
        <dbReference type="EMBL" id="GGL44481.1"/>
    </source>
</evidence>
<dbReference type="Proteomes" id="UP000654670">
    <property type="component" value="Unassembled WGS sequence"/>
</dbReference>
<reference evidence="1" key="1">
    <citation type="journal article" date="2014" name="Int. J. Syst. Evol. Microbiol.">
        <title>Complete genome sequence of Corynebacterium casei LMG S-19264T (=DSM 44701T), isolated from a smear-ripened cheese.</title>
        <authorList>
            <consortium name="US DOE Joint Genome Institute (JGI-PGF)"/>
            <person name="Walter F."/>
            <person name="Albersmeier A."/>
            <person name="Kalinowski J."/>
            <person name="Ruckert C."/>
        </authorList>
    </citation>
    <scope>NUCLEOTIDE SEQUENCE</scope>
    <source>
        <strain evidence="1">JCM 15325</strain>
    </source>
</reference>
<keyword evidence="2" id="KW-1185">Reference proteome</keyword>
<protein>
    <submittedName>
        <fullName evidence="1">Uncharacterized protein</fullName>
    </submittedName>
</protein>
<comment type="caution">
    <text evidence="1">The sequence shown here is derived from an EMBL/GenBank/DDBJ whole genome shotgun (WGS) entry which is preliminary data.</text>
</comment>
<gene>
    <name evidence="1" type="ORF">GCM10007968_05660</name>
</gene>
<name>A0A917VYD9_9BACL</name>
<organism evidence="1 2">
    <name type="scientific">Sporolactobacillus putidus</name>
    <dbReference type="NCBI Taxonomy" id="492735"/>
    <lineage>
        <taxon>Bacteria</taxon>
        <taxon>Bacillati</taxon>
        <taxon>Bacillota</taxon>
        <taxon>Bacilli</taxon>
        <taxon>Bacillales</taxon>
        <taxon>Sporolactobacillaceae</taxon>
        <taxon>Sporolactobacillus</taxon>
    </lineage>
</organism>
<sequence length="57" mass="6659">MKTLIYQLMKHPQLVSQIKNGTFVFPEKINEEEKRVIVKAVKNENTGTESFDLWIHG</sequence>
<dbReference type="AlphaFoldDB" id="A0A917VYD9"/>
<dbReference type="RefSeq" id="WP_188801566.1">
    <property type="nucleotide sequence ID" value="NZ_BMOK01000002.1"/>
</dbReference>
<reference evidence="1" key="2">
    <citation type="submission" date="2020-09" db="EMBL/GenBank/DDBJ databases">
        <authorList>
            <person name="Sun Q."/>
            <person name="Ohkuma M."/>
        </authorList>
    </citation>
    <scope>NUCLEOTIDE SEQUENCE</scope>
    <source>
        <strain evidence="1">JCM 15325</strain>
    </source>
</reference>
<proteinExistence type="predicted"/>
<accession>A0A917VYD9</accession>
<evidence type="ECO:0000313" key="2">
    <source>
        <dbReference type="Proteomes" id="UP000654670"/>
    </source>
</evidence>